<comment type="caution">
    <text evidence="1">The sequence shown here is derived from an EMBL/GenBank/DDBJ whole genome shotgun (WGS) entry which is preliminary data.</text>
</comment>
<keyword evidence="2" id="KW-1185">Reference proteome</keyword>
<dbReference type="AlphaFoldDB" id="A0A6G0T9L1"/>
<gene>
    <name evidence="1" type="ORF">AGLY_012211</name>
</gene>
<dbReference type="Proteomes" id="UP000475862">
    <property type="component" value="Unassembled WGS sequence"/>
</dbReference>
<dbReference type="EMBL" id="VYZN01000048">
    <property type="protein sequence ID" value="KAE9528636.1"/>
    <property type="molecule type" value="Genomic_DNA"/>
</dbReference>
<evidence type="ECO:0000313" key="1">
    <source>
        <dbReference type="EMBL" id="KAE9528636.1"/>
    </source>
</evidence>
<accession>A0A6G0T9L1</accession>
<proteinExistence type="predicted"/>
<evidence type="ECO:0000313" key="2">
    <source>
        <dbReference type="Proteomes" id="UP000475862"/>
    </source>
</evidence>
<protein>
    <recommendedName>
        <fullName evidence="3">Reverse transcriptase domain-containing protein</fullName>
    </recommendedName>
</protein>
<dbReference type="OrthoDB" id="6629576at2759"/>
<sequence>MLIYSPEELQLSMDAAHISLNMLGLRLNAAKCASLHLSGRRPVGVRDTRFNLNGSPLHPLAEGEAATFLGAQVGFNVVPPFSTLAEIIDIGLRIARSKLAPWQRMDALKTFFYPSTVYLQRLGTFPKTDWAKVDDILRPEIKATLYVPQEASVEYLYGTTKRGCCGVRLLAEDSDIVVVDSAFKLITSPDQQVAADAADHVEEVTRRRIQKDPSVQEVASYLTGKMKAFSVRRETQG</sequence>
<organism evidence="1 2">
    <name type="scientific">Aphis glycines</name>
    <name type="common">Soybean aphid</name>
    <dbReference type="NCBI Taxonomy" id="307491"/>
    <lineage>
        <taxon>Eukaryota</taxon>
        <taxon>Metazoa</taxon>
        <taxon>Ecdysozoa</taxon>
        <taxon>Arthropoda</taxon>
        <taxon>Hexapoda</taxon>
        <taxon>Insecta</taxon>
        <taxon>Pterygota</taxon>
        <taxon>Neoptera</taxon>
        <taxon>Paraneoptera</taxon>
        <taxon>Hemiptera</taxon>
        <taxon>Sternorrhyncha</taxon>
        <taxon>Aphidomorpha</taxon>
        <taxon>Aphidoidea</taxon>
        <taxon>Aphididae</taxon>
        <taxon>Aphidini</taxon>
        <taxon>Aphis</taxon>
        <taxon>Aphis</taxon>
    </lineage>
</organism>
<name>A0A6G0T9L1_APHGL</name>
<evidence type="ECO:0008006" key="3">
    <source>
        <dbReference type="Google" id="ProtNLM"/>
    </source>
</evidence>
<reference evidence="1 2" key="1">
    <citation type="submission" date="2019-08" db="EMBL/GenBank/DDBJ databases">
        <title>The genome of the soybean aphid Biotype 1, its phylome, world population structure and adaptation to the North American continent.</title>
        <authorList>
            <person name="Giordano R."/>
            <person name="Donthu R.K."/>
            <person name="Hernandez A.G."/>
            <person name="Wright C.L."/>
            <person name="Zimin A.V."/>
        </authorList>
    </citation>
    <scope>NUCLEOTIDE SEQUENCE [LARGE SCALE GENOMIC DNA]</scope>
    <source>
        <tissue evidence="1">Whole aphids</tissue>
    </source>
</reference>